<dbReference type="AlphaFoldDB" id="A0AAE0BRP2"/>
<reference evidence="2 3" key="1">
    <citation type="journal article" date="2015" name="Genome Biol. Evol.">
        <title>Comparative Genomics of a Bacterivorous Green Alga Reveals Evolutionary Causalities and Consequences of Phago-Mixotrophic Mode of Nutrition.</title>
        <authorList>
            <person name="Burns J.A."/>
            <person name="Paasch A."/>
            <person name="Narechania A."/>
            <person name="Kim E."/>
        </authorList>
    </citation>
    <scope>NUCLEOTIDE SEQUENCE [LARGE SCALE GENOMIC DNA]</scope>
    <source>
        <strain evidence="2 3">PLY_AMNH</strain>
    </source>
</reference>
<proteinExistence type="predicted"/>
<accession>A0AAE0BRP2</accession>
<feature type="region of interest" description="Disordered" evidence="1">
    <location>
        <begin position="201"/>
        <end position="253"/>
    </location>
</feature>
<keyword evidence="3" id="KW-1185">Reference proteome</keyword>
<feature type="compositionally biased region" description="Polar residues" evidence="1">
    <location>
        <begin position="118"/>
        <end position="128"/>
    </location>
</feature>
<dbReference type="EMBL" id="LGRX02033586">
    <property type="protein sequence ID" value="KAK3240635.1"/>
    <property type="molecule type" value="Genomic_DNA"/>
</dbReference>
<feature type="compositionally biased region" description="Polar residues" evidence="1">
    <location>
        <begin position="238"/>
        <end position="253"/>
    </location>
</feature>
<evidence type="ECO:0000313" key="2">
    <source>
        <dbReference type="EMBL" id="KAK3240635.1"/>
    </source>
</evidence>
<dbReference type="Proteomes" id="UP001190700">
    <property type="component" value="Unassembled WGS sequence"/>
</dbReference>
<feature type="compositionally biased region" description="Basic and acidic residues" evidence="1">
    <location>
        <begin position="100"/>
        <end position="112"/>
    </location>
</feature>
<comment type="caution">
    <text evidence="2">The sequence shown here is derived from an EMBL/GenBank/DDBJ whole genome shotgun (WGS) entry which is preliminary data.</text>
</comment>
<evidence type="ECO:0000313" key="3">
    <source>
        <dbReference type="Proteomes" id="UP001190700"/>
    </source>
</evidence>
<name>A0AAE0BRP2_9CHLO</name>
<evidence type="ECO:0000256" key="1">
    <source>
        <dbReference type="SAM" id="MobiDB-lite"/>
    </source>
</evidence>
<organism evidence="2 3">
    <name type="scientific">Cymbomonas tetramitiformis</name>
    <dbReference type="NCBI Taxonomy" id="36881"/>
    <lineage>
        <taxon>Eukaryota</taxon>
        <taxon>Viridiplantae</taxon>
        <taxon>Chlorophyta</taxon>
        <taxon>Pyramimonadophyceae</taxon>
        <taxon>Pyramimonadales</taxon>
        <taxon>Pyramimonadaceae</taxon>
        <taxon>Cymbomonas</taxon>
    </lineage>
</organism>
<feature type="region of interest" description="Disordered" evidence="1">
    <location>
        <begin position="56"/>
        <end position="133"/>
    </location>
</feature>
<protein>
    <submittedName>
        <fullName evidence="2">Uncharacterized protein</fullName>
    </submittedName>
</protein>
<sequence>MPDKLPFTEERDLSRSDDTQLADVSGRGLLGGSSSSRFPGPRAFLLPKSFQVHSSALAPSRASNVPEILRTKPLNASARSKVSAMRASAGKEQSALSSSPREDTSEDRRDDTSAPLLRQSSVFSSSRTTDADCVVTGTPPPRSFGPYHIGSPTANLIHKRLPLSNYAFRAIIRDYLHCSSKQQPHESAIATATPPWNRAAFAPGADTPEDRESAALPPEALITPTCEKRSDARLSGVEHSSPQGGHQHNLPSQWPGTGHAYTQPALHKQRLFPLSHTLSAHGKQAHGSMFRLEPWQRLQETVGTHWHSSQRVKPLR</sequence>
<gene>
    <name evidence="2" type="ORF">CYMTET_49537</name>
</gene>
<feature type="region of interest" description="Disordered" evidence="1">
    <location>
        <begin position="1"/>
        <end position="43"/>
    </location>
</feature>
<feature type="compositionally biased region" description="Basic and acidic residues" evidence="1">
    <location>
        <begin position="1"/>
        <end position="18"/>
    </location>
</feature>